<dbReference type="Gramene" id="KQL14237">
    <property type="protein sequence ID" value="KQL14237"/>
    <property type="gene ID" value="SETIT_024822mg"/>
</dbReference>
<proteinExistence type="predicted"/>
<keyword evidence="3" id="KW-1185">Reference proteome</keyword>
<accession>K3ZE30</accession>
<dbReference type="PANTHER" id="PTHR10775">
    <property type="entry name" value="OS08G0208400 PROTEIN"/>
    <property type="match status" value="1"/>
</dbReference>
<protein>
    <recommendedName>
        <fullName evidence="4">Transposase-associated domain-containing protein</fullName>
    </recommendedName>
</protein>
<dbReference type="HOGENOM" id="CLU_718456_0_0_1"/>
<reference evidence="2" key="2">
    <citation type="submission" date="2018-08" db="UniProtKB">
        <authorList>
            <consortium name="EnsemblPlants"/>
        </authorList>
    </citation>
    <scope>IDENTIFICATION</scope>
    <source>
        <strain evidence="2">Yugu1</strain>
    </source>
</reference>
<reference evidence="3" key="1">
    <citation type="journal article" date="2012" name="Nat. Biotechnol.">
        <title>Reference genome sequence of the model plant Setaria.</title>
        <authorList>
            <person name="Bennetzen J.L."/>
            <person name="Schmutz J."/>
            <person name="Wang H."/>
            <person name="Percifield R."/>
            <person name="Hawkins J."/>
            <person name="Pontaroli A.C."/>
            <person name="Estep M."/>
            <person name="Feng L."/>
            <person name="Vaughn J.N."/>
            <person name="Grimwood J."/>
            <person name="Jenkins J."/>
            <person name="Barry K."/>
            <person name="Lindquist E."/>
            <person name="Hellsten U."/>
            <person name="Deshpande S."/>
            <person name="Wang X."/>
            <person name="Wu X."/>
            <person name="Mitros T."/>
            <person name="Triplett J."/>
            <person name="Yang X."/>
            <person name="Ye C.Y."/>
            <person name="Mauro-Herrera M."/>
            <person name="Wang L."/>
            <person name="Li P."/>
            <person name="Sharma M."/>
            <person name="Sharma R."/>
            <person name="Ronald P.C."/>
            <person name="Panaud O."/>
            <person name="Kellogg E.A."/>
            <person name="Brutnell T.P."/>
            <person name="Doust A.N."/>
            <person name="Tuskan G.A."/>
            <person name="Rokhsar D."/>
            <person name="Devos K.M."/>
        </authorList>
    </citation>
    <scope>NUCLEOTIDE SEQUENCE [LARGE SCALE GENOMIC DNA]</scope>
    <source>
        <strain evidence="3">cv. Yugu1</strain>
    </source>
</reference>
<name>K3ZE30_SETIT</name>
<dbReference type="InParanoid" id="K3ZE30"/>
<evidence type="ECO:0000256" key="1">
    <source>
        <dbReference type="SAM" id="MobiDB-lite"/>
    </source>
</evidence>
<sequence>MVSIRNKIVWEDTNVIKRHLIKRDFMDGYTIWSHHGEVGGTSNNTDINIGYDEVGGDEVNDNDHVMMDDDYDRGDQNGDQTYVRVEPQVDEECDVDMEDMLHHFEPEVLIGSAKGLENFEMLKKVAKDHMNYCILYRGECATLEKCPNCDASRYKINDDFCEDRASSSIGNKRKKVEKKSAGAYVEDEFCISTNMMTQCRVLALVLWYLLVADRLKCLFSNPKIDEMMTWHADRLGNVANPNSNPSPYRLHSIFDSHEGAWAAWPFLAFDQTTDHELVNIAGRDGPASSLKYVVLQDKWTAMARIPAAWFSSSPSPSRPRRVMPAALPLALSPNISRTSKRRDAAASRFGPRGMTWPTSSPPSRRWQPKPGQETESRIRMRNARA</sequence>
<organism evidence="2 3">
    <name type="scientific">Setaria italica</name>
    <name type="common">Foxtail millet</name>
    <name type="synonym">Panicum italicum</name>
    <dbReference type="NCBI Taxonomy" id="4555"/>
    <lineage>
        <taxon>Eukaryota</taxon>
        <taxon>Viridiplantae</taxon>
        <taxon>Streptophyta</taxon>
        <taxon>Embryophyta</taxon>
        <taxon>Tracheophyta</taxon>
        <taxon>Spermatophyta</taxon>
        <taxon>Magnoliopsida</taxon>
        <taxon>Liliopsida</taxon>
        <taxon>Poales</taxon>
        <taxon>Poaceae</taxon>
        <taxon>PACMAD clade</taxon>
        <taxon>Panicoideae</taxon>
        <taxon>Panicodae</taxon>
        <taxon>Paniceae</taxon>
        <taxon>Cenchrinae</taxon>
        <taxon>Setaria</taxon>
    </lineage>
</organism>
<dbReference type="AlphaFoldDB" id="K3ZE30"/>
<evidence type="ECO:0000313" key="3">
    <source>
        <dbReference type="Proteomes" id="UP000004995"/>
    </source>
</evidence>
<dbReference type="EnsemblPlants" id="KQL14237">
    <property type="protein sequence ID" value="KQL14237"/>
    <property type="gene ID" value="SETIT_024822mg"/>
</dbReference>
<evidence type="ECO:0008006" key="4">
    <source>
        <dbReference type="Google" id="ProtNLM"/>
    </source>
</evidence>
<feature type="region of interest" description="Disordered" evidence="1">
    <location>
        <begin position="334"/>
        <end position="385"/>
    </location>
</feature>
<dbReference type="PANTHER" id="PTHR10775:SF189">
    <property type="entry name" value="OS03G0380600 PROTEIN"/>
    <property type="match status" value="1"/>
</dbReference>
<evidence type="ECO:0000313" key="2">
    <source>
        <dbReference type="EnsemblPlants" id="KQL14237"/>
    </source>
</evidence>
<dbReference type="EMBL" id="AGNK02001543">
    <property type="status" value="NOT_ANNOTATED_CDS"/>
    <property type="molecule type" value="Genomic_DNA"/>
</dbReference>
<dbReference type="Proteomes" id="UP000004995">
    <property type="component" value="Unassembled WGS sequence"/>
</dbReference>